<dbReference type="GO" id="GO:0035006">
    <property type="term" value="P:melanization defense response"/>
    <property type="evidence" value="ECO:0007669"/>
    <property type="project" value="UniProtKB-ARBA"/>
</dbReference>
<dbReference type="GO" id="GO:0022412">
    <property type="term" value="P:cellular process involved in reproduction in multicellular organism"/>
    <property type="evidence" value="ECO:0007669"/>
    <property type="project" value="UniProtKB-ARBA"/>
</dbReference>
<dbReference type="SMART" id="SM00174">
    <property type="entry name" value="RHO"/>
    <property type="match status" value="1"/>
</dbReference>
<name>A0A1I8Q527_STOCA</name>
<dbReference type="VEuPathDB" id="VectorBase:SCAU013978"/>
<dbReference type="PRINTS" id="PR00449">
    <property type="entry name" value="RASTRNSFRMNG"/>
</dbReference>
<dbReference type="Gene3D" id="3.40.50.300">
    <property type="entry name" value="P-loop containing nucleotide triphosphate hydrolases"/>
    <property type="match status" value="2"/>
</dbReference>
<dbReference type="InterPro" id="IPR027417">
    <property type="entry name" value="P-loop_NTPase"/>
</dbReference>
<dbReference type="GO" id="GO:0060429">
    <property type="term" value="P:epithelium development"/>
    <property type="evidence" value="ECO:0007669"/>
    <property type="project" value="UniProtKB-ARBA"/>
</dbReference>
<keyword evidence="1" id="KW-0547">Nucleotide-binding</keyword>
<dbReference type="PROSITE" id="PS51419">
    <property type="entry name" value="RAB"/>
    <property type="match status" value="1"/>
</dbReference>
<dbReference type="SMART" id="SM00173">
    <property type="entry name" value="RAS"/>
    <property type="match status" value="1"/>
</dbReference>
<protein>
    <submittedName>
        <fullName evidence="3">Uncharacterized protein</fullName>
    </submittedName>
</protein>
<gene>
    <name evidence="3" type="primary">106095220</name>
</gene>
<dbReference type="GO" id="GO:0003924">
    <property type="term" value="F:GTPase activity"/>
    <property type="evidence" value="ECO:0007669"/>
    <property type="project" value="InterPro"/>
</dbReference>
<keyword evidence="2" id="KW-0342">GTP-binding</keyword>
<dbReference type="SMART" id="SM00175">
    <property type="entry name" value="RAB"/>
    <property type="match status" value="1"/>
</dbReference>
<dbReference type="STRING" id="35570.A0A1I8Q527"/>
<dbReference type="SUPFAM" id="SSF52540">
    <property type="entry name" value="P-loop containing nucleoside triphosphate hydrolases"/>
    <property type="match status" value="1"/>
</dbReference>
<dbReference type="GO" id="GO:0001667">
    <property type="term" value="P:ameboidal-type cell migration"/>
    <property type="evidence" value="ECO:0007669"/>
    <property type="project" value="UniProtKB-ARBA"/>
</dbReference>
<dbReference type="OrthoDB" id="5976022at2759"/>
<dbReference type="GO" id="GO:0007264">
    <property type="term" value="P:small GTPase-mediated signal transduction"/>
    <property type="evidence" value="ECO:0007669"/>
    <property type="project" value="InterPro"/>
</dbReference>
<keyword evidence="4" id="KW-1185">Reference proteome</keyword>
<dbReference type="Proteomes" id="UP000095300">
    <property type="component" value="Unassembled WGS sequence"/>
</dbReference>
<evidence type="ECO:0000256" key="1">
    <source>
        <dbReference type="ARBA" id="ARBA00022741"/>
    </source>
</evidence>
<proteinExistence type="predicted"/>
<dbReference type="GO" id="GO:0035099">
    <property type="term" value="P:hemocyte migration"/>
    <property type="evidence" value="ECO:0007669"/>
    <property type="project" value="UniProtKB-ARBA"/>
</dbReference>
<dbReference type="AlphaFoldDB" id="A0A1I8Q527"/>
<dbReference type="Pfam" id="PF00071">
    <property type="entry name" value="Ras"/>
    <property type="match status" value="2"/>
</dbReference>
<dbReference type="GO" id="GO:0005525">
    <property type="term" value="F:GTP binding"/>
    <property type="evidence" value="ECO:0007669"/>
    <property type="project" value="UniProtKB-KW"/>
</dbReference>
<accession>A0A1I8Q527</accession>
<sequence length="187" mass="20713">MRLFKCVILGHTQAGKSSLLRTYINKTFCGNLDATTNELYTIQIQAPNGYMADLQLWDTSGLVTNDYISRLYFPNTDVFLICYSAADGAAIVLVATKTDLRDDVAHLKKWNLKAINYEAGQQLAAEIKALKYLECSALEEVGVSAVFDAVEAACVKNCMSSNSMDYENEEKHGENEKLEGVNKCSIM</sequence>
<reference evidence="3" key="1">
    <citation type="submission" date="2020-05" db="UniProtKB">
        <authorList>
            <consortium name="EnsemblMetazoa"/>
        </authorList>
    </citation>
    <scope>IDENTIFICATION</scope>
    <source>
        <strain evidence="3">USDA</strain>
    </source>
</reference>
<dbReference type="GO" id="GO:0003006">
    <property type="term" value="P:developmental process involved in reproduction"/>
    <property type="evidence" value="ECO:0007669"/>
    <property type="project" value="UniProtKB-ARBA"/>
</dbReference>
<dbReference type="PANTHER" id="PTHR24072">
    <property type="entry name" value="RHO FAMILY GTPASE"/>
    <property type="match status" value="1"/>
</dbReference>
<dbReference type="KEGG" id="scac:106095220"/>
<dbReference type="InterPro" id="IPR003578">
    <property type="entry name" value="Small_GTPase_Rho"/>
</dbReference>
<dbReference type="InterPro" id="IPR001806">
    <property type="entry name" value="Small_GTPase"/>
</dbReference>
<evidence type="ECO:0000256" key="2">
    <source>
        <dbReference type="ARBA" id="ARBA00023134"/>
    </source>
</evidence>
<dbReference type="EnsemblMetazoa" id="SCAU013978-RA">
    <property type="protein sequence ID" value="SCAU013978-PA"/>
    <property type="gene ID" value="SCAU013978"/>
</dbReference>
<evidence type="ECO:0000313" key="3">
    <source>
        <dbReference type="EnsemblMetazoa" id="SCAU013978-PA"/>
    </source>
</evidence>
<dbReference type="InterPro" id="IPR005225">
    <property type="entry name" value="Small_GTP-bd"/>
</dbReference>
<dbReference type="NCBIfam" id="TIGR00231">
    <property type="entry name" value="small_GTP"/>
    <property type="match status" value="1"/>
</dbReference>
<organism evidence="3 4">
    <name type="scientific">Stomoxys calcitrans</name>
    <name type="common">Stable fly</name>
    <name type="synonym">Conops calcitrans</name>
    <dbReference type="NCBI Taxonomy" id="35570"/>
    <lineage>
        <taxon>Eukaryota</taxon>
        <taxon>Metazoa</taxon>
        <taxon>Ecdysozoa</taxon>
        <taxon>Arthropoda</taxon>
        <taxon>Hexapoda</taxon>
        <taxon>Insecta</taxon>
        <taxon>Pterygota</taxon>
        <taxon>Neoptera</taxon>
        <taxon>Endopterygota</taxon>
        <taxon>Diptera</taxon>
        <taxon>Brachycera</taxon>
        <taxon>Muscomorpha</taxon>
        <taxon>Muscoidea</taxon>
        <taxon>Muscidae</taxon>
        <taxon>Stomoxys</taxon>
    </lineage>
</organism>
<evidence type="ECO:0000313" key="4">
    <source>
        <dbReference type="Proteomes" id="UP000095300"/>
    </source>
</evidence>